<sequence>MAARQQEQEVEEGMLTPKVSRAINVALMCLGVVSALWGSLVPGMTMDYRIALWIVAGVAFLSGAAFFCCDLHSAKMMQPALDVESAGELRSAPTPKRSSRTSSS</sequence>
<evidence type="ECO:0000256" key="2">
    <source>
        <dbReference type="SAM" id="Phobius"/>
    </source>
</evidence>
<organism evidence="3 4">
    <name type="scientific">Panicum virgatum</name>
    <name type="common">Blackwell switchgrass</name>
    <dbReference type="NCBI Taxonomy" id="38727"/>
    <lineage>
        <taxon>Eukaryota</taxon>
        <taxon>Viridiplantae</taxon>
        <taxon>Streptophyta</taxon>
        <taxon>Embryophyta</taxon>
        <taxon>Tracheophyta</taxon>
        <taxon>Spermatophyta</taxon>
        <taxon>Magnoliopsida</taxon>
        <taxon>Liliopsida</taxon>
        <taxon>Poales</taxon>
        <taxon>Poaceae</taxon>
        <taxon>PACMAD clade</taxon>
        <taxon>Panicoideae</taxon>
        <taxon>Panicodae</taxon>
        <taxon>Paniceae</taxon>
        <taxon>Panicinae</taxon>
        <taxon>Panicum</taxon>
        <taxon>Panicum sect. Hiantes</taxon>
    </lineage>
</organism>
<gene>
    <name evidence="3" type="ORF">PVAP13_1KG080977</name>
</gene>
<dbReference type="AlphaFoldDB" id="A0A8T0X8I2"/>
<protein>
    <submittedName>
        <fullName evidence="3">Uncharacterized protein</fullName>
    </submittedName>
</protein>
<feature type="transmembrane region" description="Helical" evidence="2">
    <location>
        <begin position="50"/>
        <end position="69"/>
    </location>
</feature>
<accession>A0A8T0X8I2</accession>
<dbReference type="EMBL" id="CM029037">
    <property type="protein sequence ID" value="KAG2656410.1"/>
    <property type="molecule type" value="Genomic_DNA"/>
</dbReference>
<comment type="caution">
    <text evidence="3">The sequence shown here is derived from an EMBL/GenBank/DDBJ whole genome shotgun (WGS) entry which is preliminary data.</text>
</comment>
<keyword evidence="4" id="KW-1185">Reference proteome</keyword>
<evidence type="ECO:0000313" key="3">
    <source>
        <dbReference type="EMBL" id="KAG2656410.1"/>
    </source>
</evidence>
<keyword evidence="2" id="KW-0472">Membrane</keyword>
<feature type="compositionally biased region" description="Low complexity" evidence="1">
    <location>
        <begin position="90"/>
        <end position="104"/>
    </location>
</feature>
<feature type="transmembrane region" description="Helical" evidence="2">
    <location>
        <begin position="21"/>
        <end position="38"/>
    </location>
</feature>
<feature type="region of interest" description="Disordered" evidence="1">
    <location>
        <begin position="85"/>
        <end position="104"/>
    </location>
</feature>
<reference evidence="3" key="1">
    <citation type="submission" date="2020-05" db="EMBL/GenBank/DDBJ databases">
        <title>WGS assembly of Panicum virgatum.</title>
        <authorList>
            <person name="Lovell J.T."/>
            <person name="Jenkins J."/>
            <person name="Shu S."/>
            <person name="Juenger T.E."/>
            <person name="Schmutz J."/>
        </authorList>
    </citation>
    <scope>NUCLEOTIDE SEQUENCE</scope>
    <source>
        <strain evidence="3">AP13</strain>
    </source>
</reference>
<keyword evidence="2" id="KW-0812">Transmembrane</keyword>
<evidence type="ECO:0000256" key="1">
    <source>
        <dbReference type="SAM" id="MobiDB-lite"/>
    </source>
</evidence>
<proteinExistence type="predicted"/>
<evidence type="ECO:0000313" key="4">
    <source>
        <dbReference type="Proteomes" id="UP000823388"/>
    </source>
</evidence>
<keyword evidence="2" id="KW-1133">Transmembrane helix</keyword>
<name>A0A8T0X8I2_PANVG</name>
<dbReference type="Proteomes" id="UP000823388">
    <property type="component" value="Chromosome 1K"/>
</dbReference>